<gene>
    <name evidence="2" type="ORF">L596_003890</name>
</gene>
<dbReference type="AlphaFoldDB" id="A0A4U8UVM5"/>
<comment type="caution">
    <text evidence="2">The sequence shown here is derived from an EMBL/GenBank/DDBJ whole genome shotgun (WGS) entry which is preliminary data.</text>
</comment>
<accession>A0A4U8UVM5</accession>
<protein>
    <submittedName>
        <fullName evidence="2">Uncharacterized protein</fullName>
    </submittedName>
</protein>
<name>A0A4U8UVM5_STECR</name>
<evidence type="ECO:0000313" key="2">
    <source>
        <dbReference type="EMBL" id="TMS36809.1"/>
    </source>
</evidence>
<feature type="compositionally biased region" description="Polar residues" evidence="1">
    <location>
        <begin position="55"/>
        <end position="68"/>
    </location>
</feature>
<feature type="compositionally biased region" description="Basic and acidic residues" evidence="1">
    <location>
        <begin position="10"/>
        <end position="23"/>
    </location>
</feature>
<dbReference type="Proteomes" id="UP000298663">
    <property type="component" value="Chromosome X"/>
</dbReference>
<dbReference type="EMBL" id="CM016762">
    <property type="protein sequence ID" value="TMS36809.1"/>
    <property type="molecule type" value="Genomic_DNA"/>
</dbReference>
<evidence type="ECO:0000313" key="3">
    <source>
        <dbReference type="Proteomes" id="UP000298663"/>
    </source>
</evidence>
<feature type="region of interest" description="Disordered" evidence="1">
    <location>
        <begin position="1"/>
        <end position="108"/>
    </location>
</feature>
<evidence type="ECO:0000256" key="1">
    <source>
        <dbReference type="SAM" id="MobiDB-lite"/>
    </source>
</evidence>
<reference evidence="2 3" key="2">
    <citation type="journal article" date="2019" name="G3 (Bethesda)">
        <title>Hybrid Assembly of the Genome of the Entomopathogenic Nematode Steinernema carpocapsae Identifies the X-Chromosome.</title>
        <authorList>
            <person name="Serra L."/>
            <person name="Macchietto M."/>
            <person name="Macias-Munoz A."/>
            <person name="McGill C.J."/>
            <person name="Rodriguez I.M."/>
            <person name="Rodriguez B."/>
            <person name="Murad R."/>
            <person name="Mortazavi A."/>
        </authorList>
    </citation>
    <scope>NUCLEOTIDE SEQUENCE [LARGE SCALE GENOMIC DNA]</scope>
    <source>
        <strain evidence="2 3">ALL</strain>
    </source>
</reference>
<sequence>MLLLARAVKRGKDGGTKGEEGRQHLRRHGQRTTTAKAQAGLSTTLVGTNWWPRHQQPQPLSPQDNCPRSTLHLRAHVGTVHSGSQGDRPSRPNQCLRGRQLKPRNAMY</sequence>
<dbReference type="EMBL" id="AZBU02000001">
    <property type="protein sequence ID" value="TMS36809.1"/>
    <property type="molecule type" value="Genomic_DNA"/>
</dbReference>
<feature type="compositionally biased region" description="Polar residues" evidence="1">
    <location>
        <begin position="81"/>
        <end position="93"/>
    </location>
</feature>
<proteinExistence type="predicted"/>
<organism evidence="2 3">
    <name type="scientific">Steinernema carpocapsae</name>
    <name type="common">Entomopathogenic nematode</name>
    <dbReference type="NCBI Taxonomy" id="34508"/>
    <lineage>
        <taxon>Eukaryota</taxon>
        <taxon>Metazoa</taxon>
        <taxon>Ecdysozoa</taxon>
        <taxon>Nematoda</taxon>
        <taxon>Chromadorea</taxon>
        <taxon>Rhabditida</taxon>
        <taxon>Tylenchina</taxon>
        <taxon>Panagrolaimomorpha</taxon>
        <taxon>Strongyloidoidea</taxon>
        <taxon>Steinernematidae</taxon>
        <taxon>Steinernema</taxon>
    </lineage>
</organism>
<keyword evidence="3" id="KW-1185">Reference proteome</keyword>
<reference evidence="2 3" key="1">
    <citation type="journal article" date="2015" name="Genome Biol.">
        <title>Comparative genomics of Steinernema reveals deeply conserved gene regulatory networks.</title>
        <authorList>
            <person name="Dillman A.R."/>
            <person name="Macchietto M."/>
            <person name="Porter C.F."/>
            <person name="Rogers A."/>
            <person name="Williams B."/>
            <person name="Antoshechkin I."/>
            <person name="Lee M.M."/>
            <person name="Goodwin Z."/>
            <person name="Lu X."/>
            <person name="Lewis E.E."/>
            <person name="Goodrich-Blair H."/>
            <person name="Stock S.P."/>
            <person name="Adams B.J."/>
            <person name="Sternberg P.W."/>
            <person name="Mortazavi A."/>
        </authorList>
    </citation>
    <scope>NUCLEOTIDE SEQUENCE [LARGE SCALE GENOMIC DNA]</scope>
    <source>
        <strain evidence="2 3">ALL</strain>
    </source>
</reference>
<feature type="compositionally biased region" description="Polar residues" evidence="1">
    <location>
        <begin position="31"/>
        <end position="47"/>
    </location>
</feature>